<name>A0ABU9TUH7_9GAMM</name>
<sequence>MLLTCPVCKALLIQQDKHLCCENNHSFDAAKQGYWNLLLAHKKRSKDPGDNPAMVQARRHFLELGFYEPLSDQVNQLAITALDSIDNPSILDMGCGEGYYTTRLQDALNTTQKTASIAALDISKHAIKAACNRTKAITWLVASGADTPLPPESLDLQLVLFSRLMPEAFAKPMKPGSTLIAAWPGEQHLIELRKLIYKEIKASHFDPVSTLSEQFDLAHKTRVTYPFTLSSADQIASLLAMTPHGQRLAPEAQEKIHQLETLPLTLDVNLGIFTRL</sequence>
<keyword evidence="3" id="KW-0808">Transferase</keyword>
<accession>A0ABU9TUH7</accession>
<dbReference type="SUPFAM" id="SSF53335">
    <property type="entry name" value="S-adenosyl-L-methionine-dependent methyltransferases"/>
    <property type="match status" value="1"/>
</dbReference>
<dbReference type="Pfam" id="PF21302">
    <property type="entry name" value="Zn_ribbon_RlmA"/>
    <property type="match status" value="1"/>
</dbReference>
<organism evidence="3 4">
    <name type="scientific">Neptuniibacter pectenicola</name>
    <dbReference type="NCBI Taxonomy" id="1806669"/>
    <lineage>
        <taxon>Bacteria</taxon>
        <taxon>Pseudomonadati</taxon>
        <taxon>Pseudomonadota</taxon>
        <taxon>Gammaproteobacteria</taxon>
        <taxon>Oceanospirillales</taxon>
        <taxon>Oceanospirillaceae</taxon>
        <taxon>Neptuniibacter</taxon>
    </lineage>
</organism>
<protein>
    <submittedName>
        <fullName evidence="3">RNA methyltransferase</fullName>
    </submittedName>
</protein>
<dbReference type="InterPro" id="IPR029063">
    <property type="entry name" value="SAM-dependent_MTases_sf"/>
</dbReference>
<dbReference type="InterPro" id="IPR016718">
    <property type="entry name" value="rRNA_m1G-MeTrfase_A_prd"/>
</dbReference>
<dbReference type="InterPro" id="IPR048647">
    <property type="entry name" value="RlmA_N"/>
</dbReference>
<proteinExistence type="predicted"/>
<dbReference type="GO" id="GO:0008168">
    <property type="term" value="F:methyltransferase activity"/>
    <property type="evidence" value="ECO:0007669"/>
    <property type="project" value="UniProtKB-KW"/>
</dbReference>
<reference evidence="3 4" key="1">
    <citation type="submission" date="2024-03" db="EMBL/GenBank/DDBJ databases">
        <title>Community enrichment and isolation of bacterial strains for fucoidan degradation.</title>
        <authorList>
            <person name="Sichert A."/>
        </authorList>
    </citation>
    <scope>NUCLEOTIDE SEQUENCE [LARGE SCALE GENOMIC DNA]</scope>
    <source>
        <strain evidence="3 4">AS76</strain>
    </source>
</reference>
<dbReference type="GO" id="GO:0032259">
    <property type="term" value="P:methylation"/>
    <property type="evidence" value="ECO:0007669"/>
    <property type="project" value="UniProtKB-KW"/>
</dbReference>
<dbReference type="CDD" id="cd02440">
    <property type="entry name" value="AdoMet_MTases"/>
    <property type="match status" value="1"/>
</dbReference>
<evidence type="ECO:0000259" key="2">
    <source>
        <dbReference type="Pfam" id="PF21302"/>
    </source>
</evidence>
<dbReference type="PIRSF" id="PIRSF018249">
    <property type="entry name" value="MyrA_prd"/>
    <property type="match status" value="1"/>
</dbReference>
<keyword evidence="3" id="KW-0489">Methyltransferase</keyword>
<evidence type="ECO:0000259" key="1">
    <source>
        <dbReference type="Pfam" id="PF13649"/>
    </source>
</evidence>
<feature type="domain" description="23S rRNA (guanine(745)-N(1))-methyltransferase N-terminal" evidence="2">
    <location>
        <begin position="4"/>
        <end position="46"/>
    </location>
</feature>
<evidence type="ECO:0000313" key="3">
    <source>
        <dbReference type="EMBL" id="MEM5537369.1"/>
    </source>
</evidence>
<dbReference type="RefSeq" id="WP_342854772.1">
    <property type="nucleotide sequence ID" value="NZ_JBBMRA010000014.1"/>
</dbReference>
<dbReference type="Pfam" id="PF13649">
    <property type="entry name" value="Methyltransf_25"/>
    <property type="match status" value="1"/>
</dbReference>
<comment type="caution">
    <text evidence="3">The sequence shown here is derived from an EMBL/GenBank/DDBJ whole genome shotgun (WGS) entry which is preliminary data.</text>
</comment>
<dbReference type="InterPro" id="IPR041698">
    <property type="entry name" value="Methyltransf_25"/>
</dbReference>
<evidence type="ECO:0000313" key="4">
    <source>
        <dbReference type="Proteomes" id="UP001449225"/>
    </source>
</evidence>
<dbReference type="Gene3D" id="3.40.50.150">
    <property type="entry name" value="Vaccinia Virus protein VP39"/>
    <property type="match status" value="1"/>
</dbReference>
<dbReference type="Proteomes" id="UP001449225">
    <property type="component" value="Unassembled WGS sequence"/>
</dbReference>
<feature type="domain" description="Methyltransferase" evidence="1">
    <location>
        <begin position="90"/>
        <end position="162"/>
    </location>
</feature>
<keyword evidence="4" id="KW-1185">Reference proteome</keyword>
<gene>
    <name evidence="3" type="ORF">WNY58_13320</name>
</gene>
<dbReference type="EMBL" id="JBBMRA010000014">
    <property type="protein sequence ID" value="MEM5537369.1"/>
    <property type="molecule type" value="Genomic_DNA"/>
</dbReference>